<evidence type="ECO:0000313" key="3">
    <source>
        <dbReference type="EMBL" id="EKM48784.1"/>
    </source>
</evidence>
<evidence type="ECO:0000259" key="1">
    <source>
        <dbReference type="Pfam" id="PF13086"/>
    </source>
</evidence>
<dbReference type="AlphaFoldDB" id="K5VQE4"/>
<dbReference type="InterPro" id="IPR027417">
    <property type="entry name" value="P-loop_NTPase"/>
</dbReference>
<protein>
    <recommendedName>
        <fullName evidence="5">AAA+ ATPase domain-containing protein</fullName>
    </recommendedName>
</protein>
<dbReference type="InterPro" id="IPR041677">
    <property type="entry name" value="DNA2/NAM7_AAA_11"/>
</dbReference>
<feature type="domain" description="DNA2/NAM7 helicase helicase" evidence="1">
    <location>
        <begin position="281"/>
        <end position="659"/>
    </location>
</feature>
<dbReference type="CDD" id="cd18808">
    <property type="entry name" value="SF1_C_Upf1"/>
    <property type="match status" value="1"/>
</dbReference>
<dbReference type="Proteomes" id="UP000008370">
    <property type="component" value="Unassembled WGS sequence"/>
</dbReference>
<dbReference type="FunCoup" id="K5VQE4">
    <property type="interactions" value="4"/>
</dbReference>
<accession>K5VQE4</accession>
<dbReference type="HOGENOM" id="CLU_001490_2_0_1"/>
<dbReference type="RefSeq" id="XP_007402664.1">
    <property type="nucleotide sequence ID" value="XM_007402602.1"/>
</dbReference>
<dbReference type="EMBL" id="JH930736">
    <property type="protein sequence ID" value="EKM48784.1"/>
    <property type="molecule type" value="Genomic_DNA"/>
</dbReference>
<dbReference type="InterPro" id="IPR045055">
    <property type="entry name" value="DNA2/NAM7-like"/>
</dbReference>
<evidence type="ECO:0000259" key="2">
    <source>
        <dbReference type="Pfam" id="PF13087"/>
    </source>
</evidence>
<dbReference type="SUPFAM" id="SSF52540">
    <property type="entry name" value="P-loop containing nucleoside triphosphate hydrolases"/>
    <property type="match status" value="1"/>
</dbReference>
<name>K5VQE4_PHACS</name>
<keyword evidence="4" id="KW-1185">Reference proteome</keyword>
<dbReference type="KEGG" id="pco:PHACADRAFT_202401"/>
<dbReference type="InParanoid" id="K5VQE4"/>
<dbReference type="Gene3D" id="3.40.50.300">
    <property type="entry name" value="P-loop containing nucleotide triphosphate hydrolases"/>
    <property type="match status" value="3"/>
</dbReference>
<dbReference type="GO" id="GO:0004386">
    <property type="term" value="F:helicase activity"/>
    <property type="evidence" value="ECO:0007669"/>
    <property type="project" value="InterPro"/>
</dbReference>
<reference evidence="3 4" key="1">
    <citation type="journal article" date="2012" name="BMC Genomics">
        <title>Comparative genomics of the white-rot fungi, Phanerochaete carnosa and P. chrysosporium, to elucidate the genetic basis of the distinct wood types they colonize.</title>
        <authorList>
            <person name="Suzuki H."/>
            <person name="MacDonald J."/>
            <person name="Syed K."/>
            <person name="Salamov A."/>
            <person name="Hori C."/>
            <person name="Aerts A."/>
            <person name="Henrissat B."/>
            <person name="Wiebenga A."/>
            <person name="vanKuyk P.A."/>
            <person name="Barry K."/>
            <person name="Lindquist E."/>
            <person name="LaButti K."/>
            <person name="Lapidus A."/>
            <person name="Lucas S."/>
            <person name="Coutinho P."/>
            <person name="Gong Y."/>
            <person name="Samejima M."/>
            <person name="Mahadevan R."/>
            <person name="Abou-Zaid M."/>
            <person name="de Vries R.P."/>
            <person name="Igarashi K."/>
            <person name="Yadav J.S."/>
            <person name="Grigoriev I.V."/>
            <person name="Master E.R."/>
        </authorList>
    </citation>
    <scope>NUCLEOTIDE SEQUENCE [LARGE SCALE GENOMIC DNA]</scope>
    <source>
        <strain evidence="3 4">HHB-10118-sp</strain>
    </source>
</reference>
<dbReference type="GeneID" id="18911868"/>
<organism evidence="3 4">
    <name type="scientific">Phanerochaete carnosa (strain HHB-10118-sp)</name>
    <name type="common">White-rot fungus</name>
    <name type="synonym">Peniophora carnosa</name>
    <dbReference type="NCBI Taxonomy" id="650164"/>
    <lineage>
        <taxon>Eukaryota</taxon>
        <taxon>Fungi</taxon>
        <taxon>Dikarya</taxon>
        <taxon>Basidiomycota</taxon>
        <taxon>Agaricomycotina</taxon>
        <taxon>Agaricomycetes</taxon>
        <taxon>Polyporales</taxon>
        <taxon>Phanerochaetaceae</taxon>
        <taxon>Phanerochaete</taxon>
    </lineage>
</organism>
<sequence>MERHLDIQFRLLREELIAPIRGSIVTIDNDVTTMLQSQGRARRKTEQTKLEQLLTKGGGAYKTSGFDSVFFRVYANAEFCPVKAERRDLTVGLMLDTPPSGAARDKDAKKREAYWEHSRLLQGGSLVVLCVVENARLQAYLGTISSGGRDIAQSAKDAQDRIQVRITFFDPQVELMALRKQRVADRLMFVVDNDVMYEASRPFLERLQTIEPTEIPFARYLAHGGTLTDVQVLPPKYATAPRFRFKLSCMAKKGSTVQDLSITQEGGVALARAELLAHSILDPSQVEAVINTLVREVSLIQGPPGTGKSFTGRELLRILIASGVRPIILIAYTNHALDHMLTDVLDSGITQKLVRLGSRSGSERIAEYTLDKLERIAGKTSLDRSIGRQYRVMKGLEEEMSKVMAAIQEPSLTAEEIERYLLIHYPEHAENLALPPYWIQELAQRHWQDVSEQGEWVTAGKDGKAQAKVEQEQNMYRFWTECLDLQYLVPQVQTPGEPPQVPPMVQELFFELGFGEALPPIPTAQRPLSTLLDIPAIWSMSPIERAELAAAWEEEVRSLAYNTNLEEYEKLRQSYREACQEYNDIRDETRRRLLSEVDLIGCTTTGAAKLVSLLTSIAPRVLMVEEAGQVLEAHILTSLVSSVHHLICIGDPEQLRPTLATFALSMDSERGKELFKFDRSLMERLAIEHLPMTQISVQRRMRPDISHFIRTILYPELQDHEIVTQYPHVQGMQKDVYFLNHTNAEGGAEDSASKFNMYEVQMVRDLVLYFLRQGEYSAPGDIAVLCAYLGQLQKVRLALRDLKITVALDERDEQQLAHQGLDEEVNFEQVVVAKHISLGTVDIFQGREAKIVIVSLVRNTGTFETESAPIGFLKSSNRINVALSRAKHGLYVLGNASNLRKNKTWSTVLDEMETHGQIGPGFRLSAPATPIKCK</sequence>
<proteinExistence type="predicted"/>
<dbReference type="InterPro" id="IPR041679">
    <property type="entry name" value="DNA2/NAM7-like_C"/>
</dbReference>
<dbReference type="PANTHER" id="PTHR10887:SF341">
    <property type="entry name" value="NFX1-TYPE ZINC FINGER-CONTAINING PROTEIN 1"/>
    <property type="match status" value="1"/>
</dbReference>
<dbReference type="Pfam" id="PF13087">
    <property type="entry name" value="AAA_12"/>
    <property type="match status" value="1"/>
</dbReference>
<dbReference type="STRING" id="650164.K5VQE4"/>
<gene>
    <name evidence="3" type="ORF">PHACADRAFT_202401</name>
</gene>
<dbReference type="OrthoDB" id="2423195at2759"/>
<dbReference type="PANTHER" id="PTHR10887">
    <property type="entry name" value="DNA2/NAM7 HELICASE FAMILY"/>
    <property type="match status" value="1"/>
</dbReference>
<feature type="domain" description="DNA2/NAM7 helicase-like C-terminal" evidence="2">
    <location>
        <begin position="678"/>
        <end position="896"/>
    </location>
</feature>
<dbReference type="InterPro" id="IPR047187">
    <property type="entry name" value="SF1_C_Upf1"/>
</dbReference>
<dbReference type="GO" id="GO:0031380">
    <property type="term" value="C:nuclear RNA-directed RNA polymerase complex"/>
    <property type="evidence" value="ECO:0007669"/>
    <property type="project" value="TreeGrafter"/>
</dbReference>
<dbReference type="GO" id="GO:0031048">
    <property type="term" value="P:regulatory ncRNA-mediated heterochromatin formation"/>
    <property type="evidence" value="ECO:0007669"/>
    <property type="project" value="TreeGrafter"/>
</dbReference>
<evidence type="ECO:0008006" key="5">
    <source>
        <dbReference type="Google" id="ProtNLM"/>
    </source>
</evidence>
<evidence type="ECO:0000313" key="4">
    <source>
        <dbReference type="Proteomes" id="UP000008370"/>
    </source>
</evidence>
<dbReference type="Pfam" id="PF13086">
    <property type="entry name" value="AAA_11"/>
    <property type="match status" value="1"/>
</dbReference>